<feature type="transmembrane region" description="Helical" evidence="1">
    <location>
        <begin position="12"/>
        <end position="34"/>
    </location>
</feature>
<accession>A0ABV6A5L8</accession>
<evidence type="ECO:0000313" key="2">
    <source>
        <dbReference type="EMBL" id="MFB9908481.1"/>
    </source>
</evidence>
<evidence type="ECO:0000313" key="3">
    <source>
        <dbReference type="Proteomes" id="UP001589693"/>
    </source>
</evidence>
<proteinExistence type="predicted"/>
<sequence>MEPADPVLRPFVVFLWAAVAVAVTVGLTTFLVHLSDGADPQRLAGLLDIVRIGLSVGIGTGGLFALWLATRRQRSAEQTLALQREVSQTTVNDSTERRITEQYNKAIEQLGHEKAAVRLGAIYSLERIAQEHAGHRQTVIDVFCSYLRLPYEPPADRKRWSKSSAGLSPEAAEALAELEVRYTIQGMFWEHLGDPEKRKVGEKHWPDLVLNLSRATLVDPVLRFLAVRGLWCEQLVVHGTADFRGLRVTHIASFVKARFHDRAVFADGIFSESVALIDCTFEAGADLSGAAFLGLVTLIGCDFRGEVDLGGHSSRGFAAHNCQFDHGLVLRGGKCTLVMISDSDLQGTFVTDDLEVSAGLLAGCSFRTQPDRHPKIVLVDDLRDSDSYWRGVAAHFGIEFDGTMMST</sequence>
<organism evidence="2 3">
    <name type="scientific">Allokutzneria oryzae</name>
    <dbReference type="NCBI Taxonomy" id="1378989"/>
    <lineage>
        <taxon>Bacteria</taxon>
        <taxon>Bacillati</taxon>
        <taxon>Actinomycetota</taxon>
        <taxon>Actinomycetes</taxon>
        <taxon>Pseudonocardiales</taxon>
        <taxon>Pseudonocardiaceae</taxon>
        <taxon>Allokutzneria</taxon>
    </lineage>
</organism>
<name>A0ABV6A5L8_9PSEU</name>
<protein>
    <submittedName>
        <fullName evidence="2">Pentapeptide repeat-containing protein</fullName>
    </submittedName>
</protein>
<evidence type="ECO:0000256" key="1">
    <source>
        <dbReference type="SAM" id="Phobius"/>
    </source>
</evidence>
<keyword evidence="1" id="KW-0472">Membrane</keyword>
<dbReference type="RefSeq" id="WP_377860230.1">
    <property type="nucleotide sequence ID" value="NZ_JBHLZU010000027.1"/>
</dbReference>
<feature type="transmembrane region" description="Helical" evidence="1">
    <location>
        <begin position="46"/>
        <end position="69"/>
    </location>
</feature>
<dbReference type="Proteomes" id="UP001589693">
    <property type="component" value="Unassembled WGS sequence"/>
</dbReference>
<keyword evidence="1" id="KW-1133">Transmembrane helix</keyword>
<keyword evidence="3" id="KW-1185">Reference proteome</keyword>
<gene>
    <name evidence="2" type="ORF">ACFFQA_31480</name>
</gene>
<dbReference type="EMBL" id="JBHLZU010000027">
    <property type="protein sequence ID" value="MFB9908481.1"/>
    <property type="molecule type" value="Genomic_DNA"/>
</dbReference>
<comment type="caution">
    <text evidence="2">The sequence shown here is derived from an EMBL/GenBank/DDBJ whole genome shotgun (WGS) entry which is preliminary data.</text>
</comment>
<reference evidence="2 3" key="1">
    <citation type="submission" date="2024-09" db="EMBL/GenBank/DDBJ databases">
        <authorList>
            <person name="Sun Q."/>
            <person name="Mori K."/>
        </authorList>
    </citation>
    <scope>NUCLEOTIDE SEQUENCE [LARGE SCALE GENOMIC DNA]</scope>
    <source>
        <strain evidence="2 3">TBRC 7907</strain>
    </source>
</reference>
<keyword evidence="1" id="KW-0812">Transmembrane</keyword>